<protein>
    <submittedName>
        <fullName evidence="1">Uncharacterized protein</fullName>
    </submittedName>
</protein>
<reference evidence="1" key="2">
    <citation type="submission" date="2020-09" db="EMBL/GenBank/DDBJ databases">
        <authorList>
            <person name="Sun Q."/>
            <person name="Zhou Y."/>
        </authorList>
    </citation>
    <scope>NUCLEOTIDE SEQUENCE</scope>
    <source>
        <strain evidence="1">CGMCC 1.15178</strain>
    </source>
</reference>
<dbReference type="AlphaFoldDB" id="A0A916YV68"/>
<evidence type="ECO:0000313" key="2">
    <source>
        <dbReference type="Proteomes" id="UP000612456"/>
    </source>
</evidence>
<comment type="caution">
    <text evidence="1">The sequence shown here is derived from an EMBL/GenBank/DDBJ whole genome shotgun (WGS) entry which is preliminary data.</text>
</comment>
<dbReference type="RefSeq" id="WP_268239502.1">
    <property type="nucleotide sequence ID" value="NZ_BMHP01000002.1"/>
</dbReference>
<dbReference type="EMBL" id="BMHP01000002">
    <property type="protein sequence ID" value="GGD63249.1"/>
    <property type="molecule type" value="Genomic_DNA"/>
</dbReference>
<name>A0A916YV68_9BACL</name>
<organism evidence="1 2">
    <name type="scientific">Paenibacillus nasutitermitis</name>
    <dbReference type="NCBI Taxonomy" id="1652958"/>
    <lineage>
        <taxon>Bacteria</taxon>
        <taxon>Bacillati</taxon>
        <taxon>Bacillota</taxon>
        <taxon>Bacilli</taxon>
        <taxon>Bacillales</taxon>
        <taxon>Paenibacillaceae</taxon>
        <taxon>Paenibacillus</taxon>
    </lineage>
</organism>
<accession>A0A916YV68</accession>
<gene>
    <name evidence="1" type="ORF">GCM10010911_21290</name>
</gene>
<reference evidence="1" key="1">
    <citation type="journal article" date="2014" name="Int. J. Syst. Evol. Microbiol.">
        <title>Complete genome sequence of Corynebacterium casei LMG S-19264T (=DSM 44701T), isolated from a smear-ripened cheese.</title>
        <authorList>
            <consortium name="US DOE Joint Genome Institute (JGI-PGF)"/>
            <person name="Walter F."/>
            <person name="Albersmeier A."/>
            <person name="Kalinowski J."/>
            <person name="Ruckert C."/>
        </authorList>
    </citation>
    <scope>NUCLEOTIDE SEQUENCE</scope>
    <source>
        <strain evidence="1">CGMCC 1.15178</strain>
    </source>
</reference>
<evidence type="ECO:0000313" key="1">
    <source>
        <dbReference type="EMBL" id="GGD63249.1"/>
    </source>
</evidence>
<keyword evidence="2" id="KW-1185">Reference proteome</keyword>
<sequence>MTKSIEAAAAARASAFRRLEEQAAEHLRAGKIKDAVVLVDGQAA</sequence>
<dbReference type="Proteomes" id="UP000612456">
    <property type="component" value="Unassembled WGS sequence"/>
</dbReference>
<proteinExistence type="predicted"/>